<evidence type="ECO:0000313" key="2">
    <source>
        <dbReference type="EMBL" id="GJS55420.1"/>
    </source>
</evidence>
<protein>
    <submittedName>
        <fullName evidence="2">Uncharacterized protein</fullName>
    </submittedName>
</protein>
<accession>A0ABQ4WR90</accession>
<feature type="region of interest" description="Disordered" evidence="1">
    <location>
        <begin position="89"/>
        <end position="109"/>
    </location>
</feature>
<evidence type="ECO:0000256" key="1">
    <source>
        <dbReference type="SAM" id="MobiDB-lite"/>
    </source>
</evidence>
<feature type="compositionally biased region" description="Basic and acidic residues" evidence="1">
    <location>
        <begin position="22"/>
        <end position="34"/>
    </location>
</feature>
<evidence type="ECO:0000313" key="3">
    <source>
        <dbReference type="Proteomes" id="UP001151760"/>
    </source>
</evidence>
<dbReference type="Proteomes" id="UP001151760">
    <property type="component" value="Unassembled WGS sequence"/>
</dbReference>
<keyword evidence="3" id="KW-1185">Reference proteome</keyword>
<comment type="caution">
    <text evidence="2">The sequence shown here is derived from an EMBL/GenBank/DDBJ whole genome shotgun (WGS) entry which is preliminary data.</text>
</comment>
<dbReference type="EMBL" id="BQNB010008867">
    <property type="protein sequence ID" value="GJS55420.1"/>
    <property type="molecule type" value="Genomic_DNA"/>
</dbReference>
<reference evidence="2" key="1">
    <citation type="journal article" date="2022" name="Int. J. Mol. Sci.">
        <title>Draft Genome of Tanacetum Coccineum: Genomic Comparison of Closely Related Tanacetum-Family Plants.</title>
        <authorList>
            <person name="Yamashiro T."/>
            <person name="Shiraishi A."/>
            <person name="Nakayama K."/>
            <person name="Satake H."/>
        </authorList>
    </citation>
    <scope>NUCLEOTIDE SEQUENCE</scope>
</reference>
<proteinExistence type="predicted"/>
<sequence>MKEGKRFKGLHPHPGPGVYSLDWERNPEGEKNDGKVPFTSFITFRDRLGAKRQEQIRKDVRELIRSYVTCSSECQRENEWEYHLHEWETSSERISDEPLESEDSFGGRH</sequence>
<feature type="region of interest" description="Disordered" evidence="1">
    <location>
        <begin position="1"/>
        <end position="36"/>
    </location>
</feature>
<gene>
    <name evidence="2" type="ORF">Tco_0628782</name>
</gene>
<reference evidence="2" key="2">
    <citation type="submission" date="2022-01" db="EMBL/GenBank/DDBJ databases">
        <authorList>
            <person name="Yamashiro T."/>
            <person name="Shiraishi A."/>
            <person name="Satake H."/>
            <person name="Nakayama K."/>
        </authorList>
    </citation>
    <scope>NUCLEOTIDE SEQUENCE</scope>
</reference>
<organism evidence="2 3">
    <name type="scientific">Tanacetum coccineum</name>
    <dbReference type="NCBI Taxonomy" id="301880"/>
    <lineage>
        <taxon>Eukaryota</taxon>
        <taxon>Viridiplantae</taxon>
        <taxon>Streptophyta</taxon>
        <taxon>Embryophyta</taxon>
        <taxon>Tracheophyta</taxon>
        <taxon>Spermatophyta</taxon>
        <taxon>Magnoliopsida</taxon>
        <taxon>eudicotyledons</taxon>
        <taxon>Gunneridae</taxon>
        <taxon>Pentapetalae</taxon>
        <taxon>asterids</taxon>
        <taxon>campanulids</taxon>
        <taxon>Asterales</taxon>
        <taxon>Asteraceae</taxon>
        <taxon>Asteroideae</taxon>
        <taxon>Anthemideae</taxon>
        <taxon>Anthemidinae</taxon>
        <taxon>Tanacetum</taxon>
    </lineage>
</organism>
<name>A0ABQ4WR90_9ASTR</name>